<dbReference type="InterPro" id="IPR001734">
    <property type="entry name" value="Na/solute_symporter"/>
</dbReference>
<dbReference type="InterPro" id="IPR005467">
    <property type="entry name" value="His_kinase_dom"/>
</dbReference>
<organism evidence="15 16">
    <name type="scientific">Flavihumibacter fluminis</name>
    <dbReference type="NCBI Taxonomy" id="2909236"/>
    <lineage>
        <taxon>Bacteria</taxon>
        <taxon>Pseudomonadati</taxon>
        <taxon>Bacteroidota</taxon>
        <taxon>Chitinophagia</taxon>
        <taxon>Chitinophagales</taxon>
        <taxon>Chitinophagaceae</taxon>
        <taxon>Flavihumibacter</taxon>
    </lineage>
</organism>
<dbReference type="Pfam" id="PF00474">
    <property type="entry name" value="SSF"/>
    <property type="match status" value="1"/>
</dbReference>
<dbReference type="CDD" id="cd10322">
    <property type="entry name" value="SLC5sbd"/>
    <property type="match status" value="1"/>
</dbReference>
<evidence type="ECO:0000256" key="13">
    <source>
        <dbReference type="SAM" id="Phobius"/>
    </source>
</evidence>
<gene>
    <name evidence="15" type="ORF">L0U88_20215</name>
</gene>
<keyword evidence="8" id="KW-0418">Kinase</keyword>
<evidence type="ECO:0000259" key="14">
    <source>
        <dbReference type="PROSITE" id="PS50109"/>
    </source>
</evidence>
<dbReference type="InterPro" id="IPR036890">
    <property type="entry name" value="HATPase_C_sf"/>
</dbReference>
<evidence type="ECO:0000256" key="8">
    <source>
        <dbReference type="ARBA" id="ARBA00022777"/>
    </source>
</evidence>
<keyword evidence="15" id="KW-0067">ATP-binding</keyword>
<dbReference type="InterPro" id="IPR004358">
    <property type="entry name" value="Sig_transdc_His_kin-like_C"/>
</dbReference>
<dbReference type="Pfam" id="PF02518">
    <property type="entry name" value="HATPase_c"/>
    <property type="match status" value="1"/>
</dbReference>
<evidence type="ECO:0000256" key="7">
    <source>
        <dbReference type="ARBA" id="ARBA00022692"/>
    </source>
</evidence>
<keyword evidence="5" id="KW-0597">Phosphoprotein</keyword>
<keyword evidence="16" id="KW-1185">Reference proteome</keyword>
<dbReference type="PROSITE" id="PS50109">
    <property type="entry name" value="HIS_KIN"/>
    <property type="match status" value="1"/>
</dbReference>
<feature type="transmembrane region" description="Helical" evidence="13">
    <location>
        <begin position="448"/>
        <end position="470"/>
    </location>
</feature>
<evidence type="ECO:0000256" key="6">
    <source>
        <dbReference type="ARBA" id="ARBA00022679"/>
    </source>
</evidence>
<feature type="transmembrane region" description="Helical" evidence="13">
    <location>
        <begin position="69"/>
        <end position="92"/>
    </location>
</feature>
<evidence type="ECO:0000256" key="1">
    <source>
        <dbReference type="ARBA" id="ARBA00000085"/>
    </source>
</evidence>
<dbReference type="InterPro" id="IPR038377">
    <property type="entry name" value="Na/Glc_symporter_sf"/>
</dbReference>
<dbReference type="GO" id="GO:0005524">
    <property type="term" value="F:ATP binding"/>
    <property type="evidence" value="ECO:0007669"/>
    <property type="project" value="UniProtKB-KW"/>
</dbReference>
<dbReference type="CDD" id="cd00075">
    <property type="entry name" value="HATPase"/>
    <property type="match status" value="1"/>
</dbReference>
<dbReference type="InterPro" id="IPR050736">
    <property type="entry name" value="Sensor_HK_Regulatory"/>
</dbReference>
<dbReference type="InterPro" id="IPR036097">
    <property type="entry name" value="HisK_dim/P_sf"/>
</dbReference>
<dbReference type="SMART" id="SM00388">
    <property type="entry name" value="HisKA"/>
    <property type="match status" value="1"/>
</dbReference>
<comment type="similarity">
    <text evidence="3">Belongs to the sodium:solute symporter (SSF) (TC 2.A.21) family.</text>
</comment>
<evidence type="ECO:0000256" key="12">
    <source>
        <dbReference type="SAM" id="Coils"/>
    </source>
</evidence>
<evidence type="ECO:0000256" key="3">
    <source>
        <dbReference type="ARBA" id="ARBA00006434"/>
    </source>
</evidence>
<feature type="transmembrane region" description="Helical" evidence="13">
    <location>
        <begin position="160"/>
        <end position="177"/>
    </location>
</feature>
<comment type="caution">
    <text evidence="15">The sequence shown here is derived from an EMBL/GenBank/DDBJ whole genome shotgun (WGS) entry which is preliminary data.</text>
</comment>
<dbReference type="InterPro" id="IPR003594">
    <property type="entry name" value="HATPase_dom"/>
</dbReference>
<evidence type="ECO:0000256" key="2">
    <source>
        <dbReference type="ARBA" id="ARBA00004141"/>
    </source>
</evidence>
<feature type="transmembrane region" description="Helical" evidence="13">
    <location>
        <begin position="113"/>
        <end position="133"/>
    </location>
</feature>
<evidence type="ECO:0000256" key="4">
    <source>
        <dbReference type="ARBA" id="ARBA00012438"/>
    </source>
</evidence>
<feature type="transmembrane region" description="Helical" evidence="13">
    <location>
        <begin position="6"/>
        <end position="27"/>
    </location>
</feature>
<evidence type="ECO:0000313" key="16">
    <source>
        <dbReference type="Proteomes" id="UP001200145"/>
    </source>
</evidence>
<feature type="domain" description="Histidine kinase" evidence="14">
    <location>
        <begin position="682"/>
        <end position="900"/>
    </location>
</feature>
<dbReference type="EMBL" id="JAKEVY010000008">
    <property type="protein sequence ID" value="MCF1716978.1"/>
    <property type="molecule type" value="Genomic_DNA"/>
</dbReference>
<dbReference type="InterPro" id="IPR003661">
    <property type="entry name" value="HisK_dim/P_dom"/>
</dbReference>
<dbReference type="PRINTS" id="PR00344">
    <property type="entry name" value="BCTRLSENSOR"/>
</dbReference>
<name>A0ABS9BPP0_9BACT</name>
<dbReference type="SUPFAM" id="SSF55874">
    <property type="entry name" value="ATPase domain of HSP90 chaperone/DNA topoisomerase II/histidine kinase"/>
    <property type="match status" value="1"/>
</dbReference>
<feature type="transmembrane region" description="Helical" evidence="13">
    <location>
        <begin position="329"/>
        <end position="358"/>
    </location>
</feature>
<dbReference type="Gene3D" id="3.30.565.10">
    <property type="entry name" value="Histidine kinase-like ATPase, C-terminal domain"/>
    <property type="match status" value="1"/>
</dbReference>
<evidence type="ECO:0000313" key="15">
    <source>
        <dbReference type="EMBL" id="MCF1716978.1"/>
    </source>
</evidence>
<dbReference type="EC" id="2.7.13.3" evidence="4"/>
<dbReference type="SUPFAM" id="SSF47384">
    <property type="entry name" value="Homodimeric domain of signal transducing histidine kinase"/>
    <property type="match status" value="1"/>
</dbReference>
<protein>
    <recommendedName>
        <fullName evidence="4">histidine kinase</fullName>
        <ecNumber evidence="4">2.7.13.3</ecNumber>
    </recommendedName>
</protein>
<dbReference type="RefSeq" id="WP_234868624.1">
    <property type="nucleotide sequence ID" value="NZ_JAKEVY010000008.1"/>
</dbReference>
<comment type="catalytic activity">
    <reaction evidence="1">
        <text>ATP + protein L-histidine = ADP + protein N-phospho-L-histidine.</text>
        <dbReference type="EC" id="2.7.13.3"/>
    </reaction>
</comment>
<keyword evidence="7 13" id="KW-0812">Transmembrane</keyword>
<dbReference type="PANTHER" id="PTHR43711">
    <property type="entry name" value="TWO-COMPONENT HISTIDINE KINASE"/>
    <property type="match status" value="1"/>
</dbReference>
<reference evidence="15 16" key="1">
    <citation type="submission" date="2022-01" db="EMBL/GenBank/DDBJ databases">
        <title>Flavihumibacter sp. nov., isolated from sediment of a river.</title>
        <authorList>
            <person name="Liu H."/>
        </authorList>
    </citation>
    <scope>NUCLEOTIDE SEQUENCE [LARGE SCALE GENOMIC DNA]</scope>
    <source>
        <strain evidence="15 16">RY-1</strain>
    </source>
</reference>
<dbReference type="Gene3D" id="1.20.1730.10">
    <property type="entry name" value="Sodium/glucose cotransporter"/>
    <property type="match status" value="1"/>
</dbReference>
<accession>A0ABS9BPP0</accession>
<feature type="transmembrane region" description="Helical" evidence="13">
    <location>
        <begin position="379"/>
        <end position="402"/>
    </location>
</feature>
<feature type="transmembrane region" description="Helical" evidence="13">
    <location>
        <begin position="189"/>
        <end position="216"/>
    </location>
</feature>
<feature type="transmembrane region" description="Helical" evidence="13">
    <location>
        <begin position="39"/>
        <end position="57"/>
    </location>
</feature>
<keyword evidence="9 13" id="KW-1133">Transmembrane helix</keyword>
<keyword evidence="10" id="KW-0902">Two-component regulatory system</keyword>
<feature type="coiled-coil region" evidence="12">
    <location>
        <begin position="631"/>
        <end position="675"/>
    </location>
</feature>
<evidence type="ECO:0000256" key="5">
    <source>
        <dbReference type="ARBA" id="ARBA00022553"/>
    </source>
</evidence>
<feature type="transmembrane region" description="Helical" evidence="13">
    <location>
        <begin position="244"/>
        <end position="262"/>
    </location>
</feature>
<dbReference type="Proteomes" id="UP001200145">
    <property type="component" value="Unassembled WGS sequence"/>
</dbReference>
<dbReference type="Gene3D" id="1.10.287.130">
    <property type="match status" value="1"/>
</dbReference>
<sequence length="903" mass="100128">MSSWIIAGTALGYLLLLSLLAWSAESVRKKRKSWINNGYVYALSMAVYCTAWTYYGSVGRAATSGLDFLTIYIGPTILCALFWPVLLKIIRICRTQGITSIADLVSTRYGKNFSLAVLVTIFCVMGVIPYIALQLKAIATSFDLLAGTTGNTNQSIWKDSTFYGTLLLTIFILFFGTRSVDAAEKHEGLIAAIAFESVIKLVAFLAAGLFITYGVFNGFSDLFQQANAQPRLQQLFTFQENNAYTSWFSMLTLSFFAMLFLPRQFQVNVVENLDENHLKTAGWVFPLYLFVINLFVVPIALAGSVLYPGATANPDLYVLNIPLDQGRHLLSLLIFIGGFSAATGMIIVETIALTTMISNHLALPLLFSTNRLHQESRRNLSAVVLWVRRGSILLVIGLSLLYDKLVAEQYSLVSIGLVSFAAVAQLAPAVLGGLYWKGASKNGALAGLAAGFICWMFTLLLPSLAGAGLLDNSILENGYFGISWLRPDALFGLTSLDPVSHSLFWSLLLNSGLFVLVSINGQKGTRETFQAELFVDFLTKEKFEVEPAAWKNTANLPALRLLLQNFIGSERAVSLFQKYASRHQIPLNTTTADPRLVQFTEKILAGVIGSASAHILVSRVAKAEELSMEEVLNLLRESQQMMELNKELRRKSAELTRVTEQLSALNRQLMAMDEMKDEFLYTVTHELRTPLTSIRALTELVHDNPEMPENQKTEFLAAVVRETERLSHLITQVLSLERFESGKQPLELQTIQTKELLDEALSDIQPLVQQKKLRIQTQLTHPFQLIELDPILVRQVLYNLLTNAIRFSPESGTILFAAEVSGNHLEISVSDQGKGIPEAALELIFDKFYQAPNQTLKKPEGSGLGLAISKKIIELHTGNIRAENREDGGARFIFILPLSQINL</sequence>
<evidence type="ECO:0000256" key="10">
    <source>
        <dbReference type="ARBA" id="ARBA00023012"/>
    </source>
</evidence>
<dbReference type="SMART" id="SM00387">
    <property type="entry name" value="HATPase_c"/>
    <property type="match status" value="1"/>
</dbReference>
<dbReference type="CDD" id="cd00082">
    <property type="entry name" value="HisKA"/>
    <property type="match status" value="1"/>
</dbReference>
<evidence type="ECO:0000256" key="9">
    <source>
        <dbReference type="ARBA" id="ARBA00022989"/>
    </source>
</evidence>
<keyword evidence="12" id="KW-0175">Coiled coil</keyword>
<dbReference type="Pfam" id="PF00512">
    <property type="entry name" value="HisKA"/>
    <property type="match status" value="1"/>
</dbReference>
<dbReference type="PROSITE" id="PS50283">
    <property type="entry name" value="NA_SOLUT_SYMP_3"/>
    <property type="match status" value="1"/>
</dbReference>
<feature type="transmembrane region" description="Helical" evidence="13">
    <location>
        <begin position="283"/>
        <end position="309"/>
    </location>
</feature>
<proteinExistence type="inferred from homology"/>
<comment type="subcellular location">
    <subcellularLocation>
        <location evidence="2">Membrane</location>
        <topology evidence="2">Multi-pass membrane protein</topology>
    </subcellularLocation>
</comment>
<evidence type="ECO:0000256" key="11">
    <source>
        <dbReference type="ARBA" id="ARBA00023136"/>
    </source>
</evidence>
<keyword evidence="6" id="KW-0808">Transferase</keyword>
<keyword evidence="11 13" id="KW-0472">Membrane</keyword>
<feature type="transmembrane region" description="Helical" evidence="13">
    <location>
        <begin position="414"/>
        <end position="436"/>
    </location>
</feature>
<keyword evidence="15" id="KW-0547">Nucleotide-binding</keyword>
<dbReference type="PANTHER" id="PTHR43711:SF1">
    <property type="entry name" value="HISTIDINE KINASE 1"/>
    <property type="match status" value="1"/>
</dbReference>